<evidence type="ECO:0000313" key="3">
    <source>
        <dbReference type="EMBL" id="TWH82476.1"/>
    </source>
</evidence>
<sequence>MDHKNKGYEYEKIAEKYLMENNFIVKHKNFLCRLGEIDIIAEKDGVTHFIEVKGRINTKNGYPREAVTPYKQRRIISAAKYYLMQIGRDDIFCQFDVVEIIKEENSINIVENAFWLSS</sequence>
<accession>A0A562JGV2</accession>
<comment type="caution">
    <text evidence="3">The sequence shown here is derived from an EMBL/GenBank/DDBJ whole genome shotgun (WGS) entry which is preliminary data.</text>
</comment>
<dbReference type="EMBL" id="VLKH01000002">
    <property type="protein sequence ID" value="TWH82476.1"/>
    <property type="molecule type" value="Genomic_DNA"/>
</dbReference>
<dbReference type="OrthoDB" id="9802516at2"/>
<evidence type="ECO:0000313" key="4">
    <source>
        <dbReference type="Proteomes" id="UP000315343"/>
    </source>
</evidence>
<dbReference type="GO" id="GO:0004519">
    <property type="term" value="F:endonuclease activity"/>
    <property type="evidence" value="ECO:0007669"/>
    <property type="project" value="UniProtKB-KW"/>
</dbReference>
<keyword evidence="3" id="KW-0378">Hydrolase</keyword>
<name>A0A562JGV2_9FIRM</name>
<dbReference type="NCBIfam" id="NF009150">
    <property type="entry name" value="PRK12497.1-3"/>
    <property type="match status" value="1"/>
</dbReference>
<comment type="similarity">
    <text evidence="1 2">Belongs to the UPF0102 family.</text>
</comment>
<dbReference type="PANTHER" id="PTHR34039">
    <property type="entry name" value="UPF0102 PROTEIN YRAN"/>
    <property type="match status" value="1"/>
</dbReference>
<keyword evidence="3" id="KW-0255">Endonuclease</keyword>
<dbReference type="SUPFAM" id="SSF52980">
    <property type="entry name" value="Restriction endonuclease-like"/>
    <property type="match status" value="1"/>
</dbReference>
<proteinExistence type="inferred from homology"/>
<gene>
    <name evidence="3" type="ORF">LY60_00776</name>
</gene>
<dbReference type="GO" id="GO:0003676">
    <property type="term" value="F:nucleic acid binding"/>
    <property type="evidence" value="ECO:0007669"/>
    <property type="project" value="InterPro"/>
</dbReference>
<dbReference type="InterPro" id="IPR011856">
    <property type="entry name" value="tRNA_endonuc-like_dom_sf"/>
</dbReference>
<dbReference type="AlphaFoldDB" id="A0A562JGV2"/>
<reference evidence="3 4" key="1">
    <citation type="submission" date="2019-07" db="EMBL/GenBank/DDBJ databases">
        <title>Genomic Encyclopedia of Type Strains, Phase I: the one thousand microbial genomes (KMG-I) project.</title>
        <authorList>
            <person name="Kyrpides N."/>
        </authorList>
    </citation>
    <scope>NUCLEOTIDE SEQUENCE [LARGE SCALE GENOMIC DNA]</scope>
    <source>
        <strain evidence="3 4">DSM 13558</strain>
    </source>
</reference>
<evidence type="ECO:0000256" key="2">
    <source>
        <dbReference type="HAMAP-Rule" id="MF_00048"/>
    </source>
</evidence>
<dbReference type="InterPro" id="IPR011335">
    <property type="entry name" value="Restrct_endonuc-II-like"/>
</dbReference>
<dbReference type="Gene3D" id="3.40.1350.10">
    <property type="match status" value="1"/>
</dbReference>
<dbReference type="Pfam" id="PF02021">
    <property type="entry name" value="UPF0102"/>
    <property type="match status" value="1"/>
</dbReference>
<dbReference type="RefSeq" id="WP_145080210.1">
    <property type="nucleotide sequence ID" value="NZ_DAMBUX010000016.1"/>
</dbReference>
<dbReference type="PANTHER" id="PTHR34039:SF1">
    <property type="entry name" value="UPF0102 PROTEIN YRAN"/>
    <property type="match status" value="1"/>
</dbReference>
<organism evidence="3 4">
    <name type="scientific">Sedimentibacter saalensis</name>
    <dbReference type="NCBI Taxonomy" id="130788"/>
    <lineage>
        <taxon>Bacteria</taxon>
        <taxon>Bacillati</taxon>
        <taxon>Bacillota</taxon>
        <taxon>Tissierellia</taxon>
        <taxon>Sedimentibacter</taxon>
    </lineage>
</organism>
<dbReference type="HAMAP" id="MF_00048">
    <property type="entry name" value="UPF0102"/>
    <property type="match status" value="1"/>
</dbReference>
<keyword evidence="3" id="KW-0540">Nuclease</keyword>
<evidence type="ECO:0000256" key="1">
    <source>
        <dbReference type="ARBA" id="ARBA00006738"/>
    </source>
</evidence>
<dbReference type="InterPro" id="IPR003509">
    <property type="entry name" value="UPF0102_YraN-like"/>
</dbReference>
<protein>
    <recommendedName>
        <fullName evidence="2">UPF0102 protein LY60_00776</fullName>
    </recommendedName>
</protein>
<dbReference type="Proteomes" id="UP000315343">
    <property type="component" value="Unassembled WGS sequence"/>
</dbReference>
<keyword evidence="4" id="KW-1185">Reference proteome</keyword>